<evidence type="ECO:0000256" key="9">
    <source>
        <dbReference type="ARBA" id="ARBA00023157"/>
    </source>
</evidence>
<evidence type="ECO:0000256" key="3">
    <source>
        <dbReference type="ARBA" id="ARBA00022485"/>
    </source>
</evidence>
<dbReference type="GO" id="GO:0047134">
    <property type="term" value="F:protein-disulfide reductase [NAD(P)H] activity"/>
    <property type="evidence" value="ECO:0007669"/>
    <property type="project" value="TreeGrafter"/>
</dbReference>
<dbReference type="EMBL" id="LR796157">
    <property type="protein sequence ID" value="CAB4121764.1"/>
    <property type="molecule type" value="Genomic_DNA"/>
</dbReference>
<accession>A0A6J5KI54</accession>
<dbReference type="GO" id="GO:0046872">
    <property type="term" value="F:metal ion binding"/>
    <property type="evidence" value="ECO:0007669"/>
    <property type="project" value="UniProtKB-KW"/>
</dbReference>
<evidence type="ECO:0000313" key="12">
    <source>
        <dbReference type="EMBL" id="CAB4121764.1"/>
    </source>
</evidence>
<dbReference type="GO" id="GO:0045892">
    <property type="term" value="P:negative regulation of DNA-templated transcription"/>
    <property type="evidence" value="ECO:0007669"/>
    <property type="project" value="TreeGrafter"/>
</dbReference>
<comment type="similarity">
    <text evidence="2">Belongs to the WhiB family.</text>
</comment>
<dbReference type="GO" id="GO:0003677">
    <property type="term" value="F:DNA binding"/>
    <property type="evidence" value="ECO:0007669"/>
    <property type="project" value="UniProtKB-KW"/>
</dbReference>
<evidence type="ECO:0000256" key="10">
    <source>
        <dbReference type="ARBA" id="ARBA00023163"/>
    </source>
</evidence>
<dbReference type="Pfam" id="PF02467">
    <property type="entry name" value="Whib"/>
    <property type="match status" value="1"/>
</dbReference>
<dbReference type="InterPro" id="IPR003482">
    <property type="entry name" value="Whib"/>
</dbReference>
<organism evidence="12">
    <name type="scientific">uncultured Caudovirales phage</name>
    <dbReference type="NCBI Taxonomy" id="2100421"/>
    <lineage>
        <taxon>Viruses</taxon>
        <taxon>Duplodnaviria</taxon>
        <taxon>Heunggongvirae</taxon>
        <taxon>Uroviricota</taxon>
        <taxon>Caudoviricetes</taxon>
        <taxon>Peduoviridae</taxon>
        <taxon>Maltschvirus</taxon>
        <taxon>Maltschvirus maltsch</taxon>
    </lineage>
</organism>
<dbReference type="InterPro" id="IPR034768">
    <property type="entry name" value="4FE4S_WBL"/>
</dbReference>
<evidence type="ECO:0000256" key="7">
    <source>
        <dbReference type="ARBA" id="ARBA00023015"/>
    </source>
</evidence>
<dbReference type="PANTHER" id="PTHR38839">
    <property type="entry name" value="TRANSCRIPTIONAL REGULATOR WHID-RELATED"/>
    <property type="match status" value="1"/>
</dbReference>
<comment type="cofactor">
    <cofactor evidence="1">
        <name>[4Fe-4S] cluster</name>
        <dbReference type="ChEBI" id="CHEBI:49883"/>
    </cofactor>
</comment>
<keyword evidence="9" id="KW-1015">Disulfide bond</keyword>
<sequence length="86" mass="9297">MSYPYDGTQSCAQTDPDLFFPDGEARSKNAIADAKAVCNTCALFSACKKYSQATPGLYGVWAGEWRDGSGYVSSLPITLFTRREAA</sequence>
<dbReference type="GO" id="GO:0051539">
    <property type="term" value="F:4 iron, 4 sulfur cluster binding"/>
    <property type="evidence" value="ECO:0007669"/>
    <property type="project" value="UniProtKB-KW"/>
</dbReference>
<gene>
    <name evidence="12" type="ORF">UFOVP27_1</name>
</gene>
<name>A0A6J5KI54_9CAUD</name>
<evidence type="ECO:0000256" key="2">
    <source>
        <dbReference type="ARBA" id="ARBA00006597"/>
    </source>
</evidence>
<evidence type="ECO:0000256" key="4">
    <source>
        <dbReference type="ARBA" id="ARBA00022723"/>
    </source>
</evidence>
<proteinExistence type="inferred from homology"/>
<evidence type="ECO:0000256" key="5">
    <source>
        <dbReference type="ARBA" id="ARBA00023004"/>
    </source>
</evidence>
<evidence type="ECO:0000256" key="1">
    <source>
        <dbReference type="ARBA" id="ARBA00001966"/>
    </source>
</evidence>
<dbReference type="PROSITE" id="PS51674">
    <property type="entry name" value="4FE4S_WBL"/>
    <property type="match status" value="1"/>
</dbReference>
<protein>
    <submittedName>
        <fullName evidence="12">WhiB-like iron-sulfur binding domain containing protein</fullName>
    </submittedName>
</protein>
<keyword evidence="7" id="KW-0805">Transcription regulation</keyword>
<keyword evidence="8" id="KW-0238">DNA-binding</keyword>
<evidence type="ECO:0000256" key="8">
    <source>
        <dbReference type="ARBA" id="ARBA00023125"/>
    </source>
</evidence>
<feature type="domain" description="4Fe-4S Wbl-type" evidence="11">
    <location>
        <begin position="10"/>
        <end position="71"/>
    </location>
</feature>
<reference evidence="12" key="1">
    <citation type="submission" date="2020-04" db="EMBL/GenBank/DDBJ databases">
        <authorList>
            <person name="Chiriac C."/>
            <person name="Salcher M."/>
            <person name="Ghai R."/>
            <person name="Kavagutti S V."/>
        </authorList>
    </citation>
    <scope>NUCLEOTIDE SEQUENCE</scope>
</reference>
<evidence type="ECO:0000256" key="6">
    <source>
        <dbReference type="ARBA" id="ARBA00023014"/>
    </source>
</evidence>
<keyword evidence="10" id="KW-0804">Transcription</keyword>
<keyword evidence="4" id="KW-0479">Metal-binding</keyword>
<keyword evidence="6" id="KW-0411">Iron-sulfur</keyword>
<keyword evidence="5" id="KW-0408">Iron</keyword>
<keyword evidence="3" id="KW-0004">4Fe-4S</keyword>
<evidence type="ECO:0000259" key="11">
    <source>
        <dbReference type="PROSITE" id="PS51674"/>
    </source>
</evidence>